<dbReference type="InterPro" id="IPR027417">
    <property type="entry name" value="P-loop_NTPase"/>
</dbReference>
<feature type="domain" description="Disease resistance protein winged helix" evidence="9">
    <location>
        <begin position="425"/>
        <end position="494"/>
    </location>
</feature>
<keyword evidence="4" id="KW-0547">Nucleotide-binding</keyword>
<sequence>MAEAAILFAVESLGNLLIEKVDFLGDVEEQVRWVKRELQRMQGFLKDANEKQAKNEIVRKWISEIRELAQDAEDVIETFILEIDNPRRRRGLLGRCACFPSHVYHLNKLGNEINLIKAQLEDIKKSRDTYKIEHIQGSFKRSYAAEQRKLSPWQRNKHLVGLDEDVKLLLERAILGEREGLSIASIIGMGGIGKSTLARAVYNHAEVAHRFDRRAWMVVSEQFDLTETIKELVLQLLEPNENKQEVLQTMKNFSEQQLKSILRDRLEGRRYFIVVDDVWRQQDWESLATAFPDEQDTSTRFLVTSRVQNIPRRARYVHEMKTLDPDKSWELLLKVAFDGNTCPRELEDIGREILTKCKGLPLAITVVGGLLLEQRQSRIGWEKVLQELNSHFEISGSSRIQSILELSYHDLPPHLKSCFLCLSFFKEDASIRASKLVYIWIAEGLISQEGEMTMEDISRSYLDELINRNMVRVKDLKKDGRVKSCQIHDLLHELSIRKAKEEINFEILKDRGNNTPQSLGYKPRHCAIYGSTESYNIFSTRGVNKHIRSLFFHGGGRDDVDCCPPYKWKSFRLLRVLDMEGLGLRKLPDTIVELVGLRYLGLRDNALEELPRSISRLKNLQVLDVFANYEIEVPNVIWEMDSLRHIYTFGFNREVPLKMDALKNIQTLKRIRGSKLMHRHLT</sequence>
<keyword evidence="2" id="KW-0433">Leucine-rich repeat</keyword>
<dbReference type="InterPro" id="IPR041118">
    <property type="entry name" value="Rx_N"/>
</dbReference>
<dbReference type="InterPro" id="IPR044974">
    <property type="entry name" value="Disease_R_plants"/>
</dbReference>
<dbReference type="InterPro" id="IPR002182">
    <property type="entry name" value="NB-ARC"/>
</dbReference>
<dbReference type="InterPro" id="IPR055414">
    <property type="entry name" value="LRR_R13L4/SHOC2-like"/>
</dbReference>
<proteinExistence type="inferred from homology"/>
<dbReference type="GO" id="GO:0051607">
    <property type="term" value="P:defense response to virus"/>
    <property type="evidence" value="ECO:0007669"/>
    <property type="project" value="UniProtKB-ARBA"/>
</dbReference>
<dbReference type="STRING" id="429701.A0A2G9GLI2"/>
<dbReference type="Gene3D" id="3.40.50.300">
    <property type="entry name" value="P-loop containing nucleotide triphosphate hydrolases"/>
    <property type="match status" value="1"/>
</dbReference>
<dbReference type="FunFam" id="1.10.10.10:FF:000322">
    <property type="entry name" value="Probable disease resistance protein At1g63360"/>
    <property type="match status" value="1"/>
</dbReference>
<keyword evidence="12" id="KW-1185">Reference proteome</keyword>
<dbReference type="PRINTS" id="PR00364">
    <property type="entry name" value="DISEASERSIST"/>
</dbReference>
<evidence type="ECO:0000259" key="10">
    <source>
        <dbReference type="Pfam" id="PF23598"/>
    </source>
</evidence>
<dbReference type="SUPFAM" id="SSF52540">
    <property type="entry name" value="P-loop containing nucleoside triphosphate hydrolases"/>
    <property type="match status" value="1"/>
</dbReference>
<keyword evidence="3" id="KW-0677">Repeat</keyword>
<dbReference type="FunFam" id="3.40.50.300:FF:001091">
    <property type="entry name" value="Probable disease resistance protein At1g61300"/>
    <property type="match status" value="1"/>
</dbReference>
<dbReference type="EMBL" id="NKXS01004507">
    <property type="protein sequence ID" value="PIN06171.1"/>
    <property type="molecule type" value="Genomic_DNA"/>
</dbReference>
<dbReference type="Gene3D" id="1.10.8.430">
    <property type="entry name" value="Helical domain of apoptotic protease-activating factors"/>
    <property type="match status" value="1"/>
</dbReference>
<feature type="domain" description="NB-ARC" evidence="7">
    <location>
        <begin position="175"/>
        <end position="340"/>
    </location>
</feature>
<dbReference type="GO" id="GO:0005524">
    <property type="term" value="F:ATP binding"/>
    <property type="evidence" value="ECO:0007669"/>
    <property type="project" value="UniProtKB-KW"/>
</dbReference>
<dbReference type="Gene3D" id="1.20.5.4130">
    <property type="match status" value="1"/>
</dbReference>
<organism evidence="11 12">
    <name type="scientific">Handroanthus impetiginosus</name>
    <dbReference type="NCBI Taxonomy" id="429701"/>
    <lineage>
        <taxon>Eukaryota</taxon>
        <taxon>Viridiplantae</taxon>
        <taxon>Streptophyta</taxon>
        <taxon>Embryophyta</taxon>
        <taxon>Tracheophyta</taxon>
        <taxon>Spermatophyta</taxon>
        <taxon>Magnoliopsida</taxon>
        <taxon>eudicotyledons</taxon>
        <taxon>Gunneridae</taxon>
        <taxon>Pentapetalae</taxon>
        <taxon>asterids</taxon>
        <taxon>lamiids</taxon>
        <taxon>Lamiales</taxon>
        <taxon>Bignoniaceae</taxon>
        <taxon>Crescentiina</taxon>
        <taxon>Tabebuia alliance</taxon>
        <taxon>Handroanthus</taxon>
    </lineage>
</organism>
<keyword evidence="6" id="KW-0067">ATP-binding</keyword>
<dbReference type="Proteomes" id="UP000231279">
    <property type="component" value="Unassembled WGS sequence"/>
</dbReference>
<dbReference type="PANTHER" id="PTHR23155:SF1205">
    <property type="entry name" value="DISEASE RESISTANCE PROTEIN RPM1"/>
    <property type="match status" value="1"/>
</dbReference>
<reference evidence="12" key="1">
    <citation type="journal article" date="2018" name="Gigascience">
        <title>Genome assembly of the Pink Ipe (Handroanthus impetiginosus, Bignoniaceae), a highly valued, ecologically keystone Neotropical timber forest tree.</title>
        <authorList>
            <person name="Silva-Junior O.B."/>
            <person name="Grattapaglia D."/>
            <person name="Novaes E."/>
            <person name="Collevatti R.G."/>
        </authorList>
    </citation>
    <scope>NUCLEOTIDE SEQUENCE [LARGE SCALE GENOMIC DNA]</scope>
    <source>
        <strain evidence="12">cv. UFG-1</strain>
    </source>
</reference>
<evidence type="ECO:0000259" key="7">
    <source>
        <dbReference type="Pfam" id="PF00931"/>
    </source>
</evidence>
<evidence type="ECO:0000256" key="5">
    <source>
        <dbReference type="ARBA" id="ARBA00022821"/>
    </source>
</evidence>
<dbReference type="InterPro" id="IPR032675">
    <property type="entry name" value="LRR_dom_sf"/>
</dbReference>
<evidence type="ECO:0000256" key="2">
    <source>
        <dbReference type="ARBA" id="ARBA00022614"/>
    </source>
</evidence>
<evidence type="ECO:0000256" key="6">
    <source>
        <dbReference type="ARBA" id="ARBA00022840"/>
    </source>
</evidence>
<evidence type="ECO:0000256" key="3">
    <source>
        <dbReference type="ARBA" id="ARBA00022737"/>
    </source>
</evidence>
<comment type="similarity">
    <text evidence="1">Belongs to the disease resistance NB-LRR family.</text>
</comment>
<keyword evidence="5" id="KW-0611">Plant defense</keyword>
<dbReference type="GO" id="GO:0043531">
    <property type="term" value="F:ADP binding"/>
    <property type="evidence" value="ECO:0007669"/>
    <property type="project" value="InterPro"/>
</dbReference>
<evidence type="ECO:0000313" key="12">
    <source>
        <dbReference type="Proteomes" id="UP000231279"/>
    </source>
</evidence>
<dbReference type="OrthoDB" id="881884at2759"/>
<evidence type="ECO:0000256" key="4">
    <source>
        <dbReference type="ARBA" id="ARBA00022741"/>
    </source>
</evidence>
<evidence type="ECO:0000313" key="11">
    <source>
        <dbReference type="EMBL" id="PIN06171.1"/>
    </source>
</evidence>
<gene>
    <name evidence="11" type="ORF">CDL12_21278</name>
</gene>
<dbReference type="AlphaFoldDB" id="A0A2G9GLI2"/>
<dbReference type="InterPro" id="IPR036388">
    <property type="entry name" value="WH-like_DNA-bd_sf"/>
</dbReference>
<evidence type="ECO:0000259" key="9">
    <source>
        <dbReference type="Pfam" id="PF23559"/>
    </source>
</evidence>
<name>A0A2G9GLI2_9LAMI</name>
<dbReference type="Gene3D" id="3.80.10.10">
    <property type="entry name" value="Ribonuclease Inhibitor"/>
    <property type="match status" value="1"/>
</dbReference>
<protein>
    <submittedName>
        <fullName evidence="11">Apoptotic ATPase</fullName>
    </submittedName>
</protein>
<dbReference type="Pfam" id="PF18052">
    <property type="entry name" value="Rx_N"/>
    <property type="match status" value="1"/>
</dbReference>
<comment type="caution">
    <text evidence="11">The sequence shown here is derived from an EMBL/GenBank/DDBJ whole genome shotgun (WGS) entry which is preliminary data.</text>
</comment>
<feature type="domain" description="Disease resistance R13L4/SHOC-2-like LRR" evidence="10">
    <location>
        <begin position="546"/>
        <end position="673"/>
    </location>
</feature>
<dbReference type="GO" id="GO:0098542">
    <property type="term" value="P:defense response to other organism"/>
    <property type="evidence" value="ECO:0007669"/>
    <property type="project" value="TreeGrafter"/>
</dbReference>
<dbReference type="InterPro" id="IPR038005">
    <property type="entry name" value="RX-like_CC"/>
</dbReference>
<accession>A0A2G9GLI2</accession>
<dbReference type="SUPFAM" id="SSF52058">
    <property type="entry name" value="L domain-like"/>
    <property type="match status" value="1"/>
</dbReference>
<evidence type="ECO:0000259" key="8">
    <source>
        <dbReference type="Pfam" id="PF18052"/>
    </source>
</evidence>
<dbReference type="PANTHER" id="PTHR23155">
    <property type="entry name" value="DISEASE RESISTANCE PROTEIN RP"/>
    <property type="match status" value="1"/>
</dbReference>
<dbReference type="InterPro" id="IPR058922">
    <property type="entry name" value="WHD_DRP"/>
</dbReference>
<dbReference type="Gene3D" id="1.10.10.10">
    <property type="entry name" value="Winged helix-like DNA-binding domain superfamily/Winged helix DNA-binding domain"/>
    <property type="match status" value="1"/>
</dbReference>
<dbReference type="Pfam" id="PF00931">
    <property type="entry name" value="NB-ARC"/>
    <property type="match status" value="1"/>
</dbReference>
<dbReference type="Pfam" id="PF23559">
    <property type="entry name" value="WHD_DRP"/>
    <property type="match status" value="1"/>
</dbReference>
<dbReference type="InterPro" id="IPR042197">
    <property type="entry name" value="Apaf_helical"/>
</dbReference>
<evidence type="ECO:0000256" key="1">
    <source>
        <dbReference type="ARBA" id="ARBA00008894"/>
    </source>
</evidence>
<dbReference type="CDD" id="cd14798">
    <property type="entry name" value="RX-CC_like"/>
    <property type="match status" value="1"/>
</dbReference>
<dbReference type="Pfam" id="PF23598">
    <property type="entry name" value="LRR_14"/>
    <property type="match status" value="1"/>
</dbReference>
<feature type="domain" description="Disease resistance N-terminal" evidence="8">
    <location>
        <begin position="6"/>
        <end position="89"/>
    </location>
</feature>